<evidence type="ECO:0000256" key="2">
    <source>
        <dbReference type="SAM" id="SignalP"/>
    </source>
</evidence>
<reference evidence="3" key="1">
    <citation type="submission" date="2023-06" db="EMBL/GenBank/DDBJ databases">
        <title>Genomic analysis of the entomopathogenic nematode Steinernema hermaphroditum.</title>
        <authorList>
            <person name="Schwarz E.M."/>
            <person name="Heppert J.K."/>
            <person name="Baniya A."/>
            <person name="Schwartz H.T."/>
            <person name="Tan C.-H."/>
            <person name="Antoshechkin I."/>
            <person name="Sternberg P.W."/>
            <person name="Goodrich-Blair H."/>
            <person name="Dillman A.R."/>
        </authorList>
    </citation>
    <scope>NUCLEOTIDE SEQUENCE</scope>
    <source>
        <strain evidence="3">PS9179</strain>
        <tissue evidence="3">Whole animal</tissue>
    </source>
</reference>
<evidence type="ECO:0000256" key="1">
    <source>
        <dbReference type="ARBA" id="ARBA00022729"/>
    </source>
</evidence>
<accession>A0AA39LGB7</accession>
<evidence type="ECO:0000313" key="3">
    <source>
        <dbReference type="EMBL" id="KAK0396227.1"/>
    </source>
</evidence>
<organism evidence="3 4">
    <name type="scientific">Steinernema hermaphroditum</name>
    <dbReference type="NCBI Taxonomy" id="289476"/>
    <lineage>
        <taxon>Eukaryota</taxon>
        <taxon>Metazoa</taxon>
        <taxon>Ecdysozoa</taxon>
        <taxon>Nematoda</taxon>
        <taxon>Chromadorea</taxon>
        <taxon>Rhabditida</taxon>
        <taxon>Tylenchina</taxon>
        <taxon>Panagrolaimomorpha</taxon>
        <taxon>Strongyloidoidea</taxon>
        <taxon>Steinernematidae</taxon>
        <taxon>Steinernema</taxon>
    </lineage>
</organism>
<keyword evidence="4" id="KW-1185">Reference proteome</keyword>
<feature type="chain" id="PRO_5041439494" description="Insulin-like domain-containing protein" evidence="2">
    <location>
        <begin position="27"/>
        <end position="150"/>
    </location>
</feature>
<feature type="signal peptide" evidence="2">
    <location>
        <begin position="1"/>
        <end position="26"/>
    </location>
</feature>
<protein>
    <recommendedName>
        <fullName evidence="5">Insulin-like domain-containing protein</fullName>
    </recommendedName>
</protein>
<dbReference type="SUPFAM" id="SSF56994">
    <property type="entry name" value="Insulin-like"/>
    <property type="match status" value="1"/>
</dbReference>
<dbReference type="Gene3D" id="1.10.100.10">
    <property type="entry name" value="Insulin-like"/>
    <property type="match status" value="1"/>
</dbReference>
<proteinExistence type="predicted"/>
<sequence length="150" mass="16427">MTHRTLTCSATIALIAMFMGAQPVLGRSPNSWNAAVWKDTGDITESIAMRDTLDSMEMGESPDSIGIHVGSSKQKRELLLGSVPRRVCGAKLVKAVVQICNGCIRAPGMVKVESKRTEYIYSARKNEQSITRMCCANPCTKELIESHFCC</sequence>
<dbReference type="InterPro" id="IPR036438">
    <property type="entry name" value="Insulin-like_sf"/>
</dbReference>
<gene>
    <name evidence="3" type="ORF">QR680_001630</name>
</gene>
<evidence type="ECO:0000313" key="4">
    <source>
        <dbReference type="Proteomes" id="UP001175271"/>
    </source>
</evidence>
<dbReference type="AlphaFoldDB" id="A0AA39LGB7"/>
<comment type="caution">
    <text evidence="3">The sequence shown here is derived from an EMBL/GenBank/DDBJ whole genome shotgun (WGS) entry which is preliminary data.</text>
</comment>
<keyword evidence="1 2" id="KW-0732">Signal</keyword>
<name>A0AA39LGB7_9BILA</name>
<dbReference type="EMBL" id="JAUCMV010000005">
    <property type="protein sequence ID" value="KAK0396227.1"/>
    <property type="molecule type" value="Genomic_DNA"/>
</dbReference>
<evidence type="ECO:0008006" key="5">
    <source>
        <dbReference type="Google" id="ProtNLM"/>
    </source>
</evidence>
<dbReference type="Proteomes" id="UP001175271">
    <property type="component" value="Unassembled WGS sequence"/>
</dbReference>